<gene>
    <name evidence="3" type="ORF">DFR39_101615</name>
</gene>
<evidence type="ECO:0000313" key="3">
    <source>
        <dbReference type="EMBL" id="TDP13141.1"/>
    </source>
</evidence>
<feature type="domain" description="2TM" evidence="2">
    <location>
        <begin position="22"/>
        <end position="77"/>
    </location>
</feature>
<dbReference type="InterPro" id="IPR025698">
    <property type="entry name" value="2TM_dom"/>
</dbReference>
<keyword evidence="4" id="KW-1185">Reference proteome</keyword>
<sequence>MITSNNAATDSLSREDAQLRRQARRRVELKLGWLKHATIFVLVNLGLHLLGDGQRWTQFPLWGWGLGLSIHGLVTLMALGGGDLRERMLSSELARMKARG</sequence>
<dbReference type="Pfam" id="PF13239">
    <property type="entry name" value="2TM"/>
    <property type="match status" value="1"/>
</dbReference>
<keyword evidence="1" id="KW-0812">Transmembrane</keyword>
<accession>A0A4R6NBV3</accession>
<evidence type="ECO:0000259" key="2">
    <source>
        <dbReference type="Pfam" id="PF13239"/>
    </source>
</evidence>
<keyword evidence="1" id="KW-1133">Transmembrane helix</keyword>
<dbReference type="RefSeq" id="WP_133602049.1">
    <property type="nucleotide sequence ID" value="NZ_JAUFPJ010000001.1"/>
</dbReference>
<dbReference type="Proteomes" id="UP000295357">
    <property type="component" value="Unassembled WGS sequence"/>
</dbReference>
<feature type="transmembrane region" description="Helical" evidence="1">
    <location>
        <begin position="62"/>
        <end position="81"/>
    </location>
</feature>
<feature type="transmembrane region" description="Helical" evidence="1">
    <location>
        <begin position="31"/>
        <end position="50"/>
    </location>
</feature>
<proteinExistence type="predicted"/>
<keyword evidence="1" id="KW-0472">Membrane</keyword>
<dbReference type="AlphaFoldDB" id="A0A4R6NBV3"/>
<evidence type="ECO:0000313" key="4">
    <source>
        <dbReference type="Proteomes" id="UP000295357"/>
    </source>
</evidence>
<dbReference type="OrthoDB" id="21915at2"/>
<evidence type="ECO:0000256" key="1">
    <source>
        <dbReference type="SAM" id="Phobius"/>
    </source>
</evidence>
<protein>
    <submittedName>
        <fullName evidence="3">2TM domain-containing protein</fullName>
    </submittedName>
</protein>
<organism evidence="3 4">
    <name type="scientific">Roseateles asaccharophilus</name>
    <dbReference type="NCBI Taxonomy" id="582607"/>
    <lineage>
        <taxon>Bacteria</taxon>
        <taxon>Pseudomonadati</taxon>
        <taxon>Pseudomonadota</taxon>
        <taxon>Betaproteobacteria</taxon>
        <taxon>Burkholderiales</taxon>
        <taxon>Sphaerotilaceae</taxon>
        <taxon>Roseateles</taxon>
    </lineage>
</organism>
<comment type="caution">
    <text evidence="3">The sequence shown here is derived from an EMBL/GenBank/DDBJ whole genome shotgun (WGS) entry which is preliminary data.</text>
</comment>
<name>A0A4R6NBV3_9BURK</name>
<reference evidence="3 4" key="1">
    <citation type="submission" date="2019-03" db="EMBL/GenBank/DDBJ databases">
        <title>Genomic Encyclopedia of Type Strains, Phase IV (KMG-IV): sequencing the most valuable type-strain genomes for metagenomic binning, comparative biology and taxonomic classification.</title>
        <authorList>
            <person name="Goeker M."/>
        </authorList>
    </citation>
    <scope>NUCLEOTIDE SEQUENCE [LARGE SCALE GENOMIC DNA]</scope>
    <source>
        <strain evidence="3 4">DSM 25082</strain>
    </source>
</reference>
<dbReference type="EMBL" id="SNXE01000001">
    <property type="protein sequence ID" value="TDP13141.1"/>
    <property type="molecule type" value="Genomic_DNA"/>
</dbReference>